<feature type="non-terminal residue" evidence="9">
    <location>
        <position position="188"/>
    </location>
</feature>
<reference evidence="9" key="1">
    <citation type="journal article" date="2014" name="Front. Microbiol.">
        <title>High frequency of phylogenetically diverse reductive dehalogenase-homologous genes in deep subseafloor sedimentary metagenomes.</title>
        <authorList>
            <person name="Kawai M."/>
            <person name="Futagami T."/>
            <person name="Toyoda A."/>
            <person name="Takaki Y."/>
            <person name="Nishi S."/>
            <person name="Hori S."/>
            <person name="Arai W."/>
            <person name="Tsubouchi T."/>
            <person name="Morono Y."/>
            <person name="Uchiyama I."/>
            <person name="Ito T."/>
            <person name="Fujiyama A."/>
            <person name="Inagaki F."/>
            <person name="Takami H."/>
        </authorList>
    </citation>
    <scope>NUCLEOTIDE SEQUENCE</scope>
    <source>
        <strain evidence="9">Expedition CK06-06</strain>
    </source>
</reference>
<gene>
    <name evidence="9" type="ORF">S01H1_13450</name>
</gene>
<keyword evidence="4 7" id="KW-0812">Transmembrane</keyword>
<feature type="transmembrane region" description="Helical" evidence="7">
    <location>
        <begin position="103"/>
        <end position="131"/>
    </location>
</feature>
<accession>X0S4I6</accession>
<dbReference type="PANTHER" id="PTHR33362">
    <property type="entry name" value="SIALIC ACID TRAP TRANSPORTER PERMEASE PROTEIN SIAT-RELATED"/>
    <property type="match status" value="1"/>
</dbReference>
<dbReference type="GO" id="GO:0022857">
    <property type="term" value="F:transmembrane transporter activity"/>
    <property type="evidence" value="ECO:0007669"/>
    <property type="project" value="TreeGrafter"/>
</dbReference>
<organism evidence="9">
    <name type="scientific">marine sediment metagenome</name>
    <dbReference type="NCBI Taxonomy" id="412755"/>
    <lineage>
        <taxon>unclassified sequences</taxon>
        <taxon>metagenomes</taxon>
        <taxon>ecological metagenomes</taxon>
    </lineage>
</organism>
<dbReference type="EMBL" id="BARS01006941">
    <property type="protein sequence ID" value="GAF75948.1"/>
    <property type="molecule type" value="Genomic_DNA"/>
</dbReference>
<dbReference type="Pfam" id="PF06808">
    <property type="entry name" value="DctM"/>
    <property type="match status" value="1"/>
</dbReference>
<evidence type="ECO:0000256" key="3">
    <source>
        <dbReference type="ARBA" id="ARBA00022519"/>
    </source>
</evidence>
<evidence type="ECO:0000259" key="8">
    <source>
        <dbReference type="Pfam" id="PF06808"/>
    </source>
</evidence>
<dbReference type="InterPro" id="IPR010656">
    <property type="entry name" value="DctM"/>
</dbReference>
<evidence type="ECO:0000256" key="2">
    <source>
        <dbReference type="ARBA" id="ARBA00022475"/>
    </source>
</evidence>
<dbReference type="GO" id="GO:0005886">
    <property type="term" value="C:plasma membrane"/>
    <property type="evidence" value="ECO:0007669"/>
    <property type="project" value="UniProtKB-SubCell"/>
</dbReference>
<evidence type="ECO:0000313" key="9">
    <source>
        <dbReference type="EMBL" id="GAF75948.1"/>
    </source>
</evidence>
<feature type="transmembrane region" description="Helical" evidence="7">
    <location>
        <begin position="27"/>
        <end position="44"/>
    </location>
</feature>
<dbReference type="PANTHER" id="PTHR33362:SF5">
    <property type="entry name" value="C4-DICARBOXYLATE TRAP TRANSPORTER LARGE PERMEASE PROTEIN DCTM"/>
    <property type="match status" value="1"/>
</dbReference>
<keyword evidence="2" id="KW-1003">Cell membrane</keyword>
<dbReference type="AlphaFoldDB" id="X0S4I6"/>
<comment type="subcellular location">
    <subcellularLocation>
        <location evidence="1">Cell inner membrane</location>
        <topology evidence="1">Multi-pass membrane protein</topology>
    </subcellularLocation>
</comment>
<evidence type="ECO:0000256" key="1">
    <source>
        <dbReference type="ARBA" id="ARBA00004429"/>
    </source>
</evidence>
<evidence type="ECO:0000256" key="5">
    <source>
        <dbReference type="ARBA" id="ARBA00022989"/>
    </source>
</evidence>
<feature type="domain" description="TRAP C4-dicarboxylate transport system permease DctM subunit" evidence="8">
    <location>
        <begin position="13"/>
        <end position="188"/>
    </location>
</feature>
<feature type="transmembrane region" description="Helical" evidence="7">
    <location>
        <begin position="64"/>
        <end position="82"/>
    </location>
</feature>
<keyword evidence="6 7" id="KW-0472">Membrane</keyword>
<dbReference type="InterPro" id="IPR004681">
    <property type="entry name" value="TRAP_DctM"/>
</dbReference>
<keyword evidence="5 7" id="KW-1133">Transmembrane helix</keyword>
<name>X0S4I6_9ZZZZ</name>
<evidence type="ECO:0000256" key="7">
    <source>
        <dbReference type="SAM" id="Phobius"/>
    </source>
</evidence>
<feature type="transmembrane region" description="Helical" evidence="7">
    <location>
        <begin position="143"/>
        <end position="170"/>
    </location>
</feature>
<comment type="caution">
    <text evidence="9">The sequence shown here is derived from an EMBL/GenBank/DDBJ whole genome shotgun (WGS) entry which is preliminary data.</text>
</comment>
<keyword evidence="3" id="KW-0997">Cell inner membrane</keyword>
<proteinExistence type="predicted"/>
<evidence type="ECO:0000256" key="6">
    <source>
        <dbReference type="ARBA" id="ARBA00023136"/>
    </source>
</evidence>
<protein>
    <recommendedName>
        <fullName evidence="8">TRAP C4-dicarboxylate transport system permease DctM subunit domain-containing protein</fullName>
    </recommendedName>
</protein>
<feature type="transmembrane region" description="Helical" evidence="7">
    <location>
        <begin position="6"/>
        <end position="22"/>
    </location>
</feature>
<evidence type="ECO:0000256" key="4">
    <source>
        <dbReference type="ARBA" id="ARBA00022692"/>
    </source>
</evidence>
<sequence>MDISPTLIGFIGFGILLVFLAFRMTIGYGMLALGFVGFLIVAGWNDALGLLQNVPFHTMFDYDMAILPLFVVMGFFCYYSGISEDLYYTVHRWIGQIRGGMAMATVGACAGFAAVSGSGMATAATMATVALPEMRKYGYADSLATGCIAAGGTIGSLIPPSIAMIIYCVITEQSVGTMFIAGFIPGIM</sequence>